<dbReference type="EMBL" id="JBIAQY010000023">
    <property type="protein sequence ID" value="MFF3574026.1"/>
    <property type="molecule type" value="Genomic_DNA"/>
</dbReference>
<dbReference type="RefSeq" id="WP_040830880.1">
    <property type="nucleotide sequence ID" value="NZ_JBIAQY010000023.1"/>
</dbReference>
<keyword evidence="2" id="KW-1185">Reference proteome</keyword>
<name>A0ABW6SFT5_9NOCA</name>
<evidence type="ECO:0000313" key="1">
    <source>
        <dbReference type="EMBL" id="MFF3574026.1"/>
    </source>
</evidence>
<accession>A0ABW6SFT5</accession>
<reference evidence="1 2" key="1">
    <citation type="submission" date="2024-10" db="EMBL/GenBank/DDBJ databases">
        <title>The Natural Products Discovery Center: Release of the First 8490 Sequenced Strains for Exploring Actinobacteria Biosynthetic Diversity.</title>
        <authorList>
            <person name="Kalkreuter E."/>
            <person name="Kautsar S.A."/>
            <person name="Yang D."/>
            <person name="Bader C.D."/>
            <person name="Teijaro C.N."/>
            <person name="Fluegel L."/>
            <person name="Davis C.M."/>
            <person name="Simpson J.R."/>
            <person name="Lauterbach L."/>
            <person name="Steele A.D."/>
            <person name="Gui C."/>
            <person name="Meng S."/>
            <person name="Li G."/>
            <person name="Viehrig K."/>
            <person name="Ye F."/>
            <person name="Su P."/>
            <person name="Kiefer A.F."/>
            <person name="Nichols A."/>
            <person name="Cepeda A.J."/>
            <person name="Yan W."/>
            <person name="Fan B."/>
            <person name="Jiang Y."/>
            <person name="Adhikari A."/>
            <person name="Zheng C.-J."/>
            <person name="Schuster L."/>
            <person name="Cowan T.M."/>
            <person name="Smanski M.J."/>
            <person name="Chevrette M.G."/>
            <person name="De Carvalho L.P.S."/>
            <person name="Shen B."/>
        </authorList>
    </citation>
    <scope>NUCLEOTIDE SEQUENCE [LARGE SCALE GENOMIC DNA]</scope>
    <source>
        <strain evidence="1 2">NPDC002593</strain>
    </source>
</reference>
<evidence type="ECO:0000313" key="2">
    <source>
        <dbReference type="Proteomes" id="UP001601992"/>
    </source>
</evidence>
<comment type="caution">
    <text evidence="1">The sequence shown here is derived from an EMBL/GenBank/DDBJ whole genome shotgun (WGS) entry which is preliminary data.</text>
</comment>
<sequence length="69" mass="7568">MSDERIAADDWTDTDLLTKREAAERLDNEITVVTAELATLTAAGGDGAAIELLTRRLSAMWYARDALSR</sequence>
<protein>
    <submittedName>
        <fullName evidence="1">Uncharacterized protein</fullName>
    </submittedName>
</protein>
<organism evidence="1 2">
    <name type="scientific">Nocardia jiangxiensis</name>
    <dbReference type="NCBI Taxonomy" id="282685"/>
    <lineage>
        <taxon>Bacteria</taxon>
        <taxon>Bacillati</taxon>
        <taxon>Actinomycetota</taxon>
        <taxon>Actinomycetes</taxon>
        <taxon>Mycobacteriales</taxon>
        <taxon>Nocardiaceae</taxon>
        <taxon>Nocardia</taxon>
    </lineage>
</organism>
<dbReference type="Proteomes" id="UP001601992">
    <property type="component" value="Unassembled WGS sequence"/>
</dbReference>
<proteinExistence type="predicted"/>
<gene>
    <name evidence="1" type="ORF">ACFYXQ_40405</name>
</gene>